<evidence type="ECO:0000256" key="2">
    <source>
        <dbReference type="ARBA" id="ARBA00022695"/>
    </source>
</evidence>
<dbReference type="Pfam" id="PF01467">
    <property type="entry name" value="CTP_transf_like"/>
    <property type="match status" value="1"/>
</dbReference>
<dbReference type="Gene3D" id="3.40.50.620">
    <property type="entry name" value="HUPs"/>
    <property type="match status" value="1"/>
</dbReference>
<dbReference type="PANTHER" id="PTHR43793">
    <property type="entry name" value="FAD SYNTHASE"/>
    <property type="match status" value="1"/>
</dbReference>
<dbReference type="EMBL" id="LN483070">
    <property type="protein sequence ID" value="CEA07509.1"/>
    <property type="molecule type" value="Genomic_DNA"/>
</dbReference>
<dbReference type="PATRIC" id="fig|1461584.3.peg.814"/>
<dbReference type="InterPro" id="IPR004821">
    <property type="entry name" value="Cyt_trans-like"/>
</dbReference>
<organism evidence="4">
    <name type="scientific">Arthrobacter saudimassiliensis</name>
    <dbReference type="NCBI Taxonomy" id="1461584"/>
    <lineage>
        <taxon>Bacteria</taxon>
        <taxon>Bacillati</taxon>
        <taxon>Actinomycetota</taxon>
        <taxon>Actinomycetes</taxon>
        <taxon>Micrococcales</taxon>
        <taxon>Micrococcaceae</taxon>
        <taxon>Arthrobacter</taxon>
    </lineage>
</organism>
<evidence type="ECO:0000256" key="1">
    <source>
        <dbReference type="ARBA" id="ARBA00022679"/>
    </source>
</evidence>
<dbReference type="PANTHER" id="PTHR43793:SF1">
    <property type="entry name" value="FAD SYNTHASE"/>
    <property type="match status" value="1"/>
</dbReference>
<dbReference type="InterPro" id="IPR014729">
    <property type="entry name" value="Rossmann-like_a/b/a_fold"/>
</dbReference>
<sequence>MLIGYAAGAFDLFHIGHLNILRQARRHCDFLVAGVVSDEVLQQTKGQSPVIPLQERMEILRHINLVDKVVSETSTDRLSIWREVRFDVFFKGDDWKGTKKAAEVERRLGAVGVKVVYFPYTARTSSTLLRRALQILERQEPATPAGHSYRNEEQQPC</sequence>
<keyword evidence="2" id="KW-0548">Nucleotidyltransferase</keyword>
<evidence type="ECO:0000259" key="3">
    <source>
        <dbReference type="Pfam" id="PF01467"/>
    </source>
</evidence>
<gene>
    <name evidence="4" type="primary">hldE_3</name>
    <name evidence="4" type="ORF">BN1051_00824</name>
</gene>
<dbReference type="GO" id="GO:0016779">
    <property type="term" value="F:nucleotidyltransferase activity"/>
    <property type="evidence" value="ECO:0007669"/>
    <property type="project" value="UniProtKB-KW"/>
</dbReference>
<dbReference type="NCBIfam" id="TIGR00125">
    <property type="entry name" value="cyt_tran_rel"/>
    <property type="match status" value="1"/>
</dbReference>
<dbReference type="InterPro" id="IPR050385">
    <property type="entry name" value="Archaeal_FAD_synthase"/>
</dbReference>
<proteinExistence type="predicted"/>
<evidence type="ECO:0000313" key="4">
    <source>
        <dbReference type="EMBL" id="CEA07509.1"/>
    </source>
</evidence>
<reference evidence="4" key="1">
    <citation type="submission" date="2014-07" db="EMBL/GenBank/DDBJ databases">
        <authorList>
            <person name="Urmite Genomes Urmite Genomes"/>
        </authorList>
    </citation>
    <scope>NUCLEOTIDE SEQUENCE</scope>
    <source>
        <strain evidence="4">11W110_air</strain>
    </source>
</reference>
<dbReference type="AlphaFoldDB" id="A0A078MMJ1"/>
<name>A0A078MMJ1_9MICC</name>
<feature type="domain" description="Cytidyltransferase-like" evidence="3">
    <location>
        <begin position="6"/>
        <end position="131"/>
    </location>
</feature>
<accession>A0A078MMJ1</accession>
<keyword evidence="1" id="KW-0808">Transferase</keyword>
<dbReference type="SUPFAM" id="SSF52374">
    <property type="entry name" value="Nucleotidylyl transferase"/>
    <property type="match status" value="1"/>
</dbReference>
<protein>
    <submittedName>
        <fullName evidence="4">Bifunctional protein HldE</fullName>
    </submittedName>
</protein>